<organism evidence="5 6">
    <name type="scientific">Peptococcus simiae</name>
    <dbReference type="NCBI Taxonomy" id="1643805"/>
    <lineage>
        <taxon>Bacteria</taxon>
        <taxon>Bacillati</taxon>
        <taxon>Bacillota</taxon>
        <taxon>Clostridia</taxon>
        <taxon>Eubacteriales</taxon>
        <taxon>Peptococcaceae</taxon>
        <taxon>Peptococcus</taxon>
    </lineage>
</organism>
<comment type="caution">
    <text evidence="5">The sequence shown here is derived from an EMBL/GenBank/DDBJ whole genome shotgun (WGS) entry which is preliminary data.</text>
</comment>
<dbReference type="InterPro" id="IPR027417">
    <property type="entry name" value="P-loop_NTPase"/>
</dbReference>
<dbReference type="Gene3D" id="3.40.50.300">
    <property type="entry name" value="P-loop containing nucleotide triphosphate hydrolases"/>
    <property type="match status" value="1"/>
</dbReference>
<sequence>MNLTVKDNLKLYSFLFYDRKVAREEAICKMIDDFRLKTMINQKVRSLSLGMLQKLKLALTFMPSTSILILDEPFNGLDIEGVLLLKEKINEAKNMGKTIMITSHNTEQLANLCDNFVILHESRIYSVSKNQIKDNSLEDIYCNTRRYLLQYLT</sequence>
<dbReference type="PANTHER" id="PTHR42939">
    <property type="entry name" value="ABC TRANSPORTER ATP-BINDING PROTEIN ALBC-RELATED"/>
    <property type="match status" value="1"/>
</dbReference>
<dbReference type="PANTHER" id="PTHR42939:SF1">
    <property type="entry name" value="ABC TRANSPORTER ATP-BINDING PROTEIN ALBC-RELATED"/>
    <property type="match status" value="1"/>
</dbReference>
<dbReference type="EMBL" id="JBJUVG010000007">
    <property type="protein sequence ID" value="MFM9413895.1"/>
    <property type="molecule type" value="Genomic_DNA"/>
</dbReference>
<evidence type="ECO:0000256" key="3">
    <source>
        <dbReference type="ARBA" id="ARBA00022840"/>
    </source>
</evidence>
<dbReference type="RefSeq" id="WP_408977509.1">
    <property type="nucleotide sequence ID" value="NZ_JBJUVG010000007.1"/>
</dbReference>
<keyword evidence="6" id="KW-1185">Reference proteome</keyword>
<keyword evidence="3 5" id="KW-0067">ATP-binding</keyword>
<name>A0ABW9GZR0_9FIRM</name>
<keyword evidence="1" id="KW-0813">Transport</keyword>
<dbReference type="Pfam" id="PF00005">
    <property type="entry name" value="ABC_tran"/>
    <property type="match status" value="1"/>
</dbReference>
<feature type="domain" description="ABC transporter" evidence="4">
    <location>
        <begin position="3"/>
        <end position="75"/>
    </location>
</feature>
<dbReference type="GO" id="GO:0005524">
    <property type="term" value="F:ATP binding"/>
    <property type="evidence" value="ECO:0007669"/>
    <property type="project" value="UniProtKB-KW"/>
</dbReference>
<keyword evidence="2" id="KW-0547">Nucleotide-binding</keyword>
<dbReference type="SUPFAM" id="SSF52540">
    <property type="entry name" value="P-loop containing nucleoside triphosphate hydrolases"/>
    <property type="match status" value="1"/>
</dbReference>
<protein>
    <submittedName>
        <fullName evidence="5">ATP-binding cassette domain-containing protein</fullName>
    </submittedName>
</protein>
<dbReference type="InterPro" id="IPR003439">
    <property type="entry name" value="ABC_transporter-like_ATP-bd"/>
</dbReference>
<evidence type="ECO:0000313" key="5">
    <source>
        <dbReference type="EMBL" id="MFM9413895.1"/>
    </source>
</evidence>
<proteinExistence type="predicted"/>
<reference evidence="5 6" key="1">
    <citation type="journal article" date="2016" name="Int. J. Syst. Evol. Microbiol.">
        <title>Peptococcus simiae sp. nov., isolated from rhesus macaque faeces and emended description of the genus Peptococcus.</title>
        <authorList>
            <person name="Shkoporov A.N."/>
            <person name="Efimov B.A."/>
            <person name="Kondova I."/>
            <person name="Ouwerling B."/>
            <person name="Chaplin A.V."/>
            <person name="Shcherbakova V.A."/>
            <person name="Langermans J.A.M."/>
        </authorList>
    </citation>
    <scope>NUCLEOTIDE SEQUENCE [LARGE SCALE GENOMIC DNA]</scope>
    <source>
        <strain evidence="5 6">M108</strain>
    </source>
</reference>
<dbReference type="Proteomes" id="UP001631949">
    <property type="component" value="Unassembled WGS sequence"/>
</dbReference>
<evidence type="ECO:0000256" key="2">
    <source>
        <dbReference type="ARBA" id="ARBA00022741"/>
    </source>
</evidence>
<gene>
    <name evidence="5" type="ORF">ACKQTC_05915</name>
</gene>
<evidence type="ECO:0000259" key="4">
    <source>
        <dbReference type="Pfam" id="PF00005"/>
    </source>
</evidence>
<accession>A0ABW9GZR0</accession>
<evidence type="ECO:0000256" key="1">
    <source>
        <dbReference type="ARBA" id="ARBA00022448"/>
    </source>
</evidence>
<evidence type="ECO:0000313" key="6">
    <source>
        <dbReference type="Proteomes" id="UP001631949"/>
    </source>
</evidence>
<dbReference type="InterPro" id="IPR051782">
    <property type="entry name" value="ABC_Transporter_VariousFunc"/>
</dbReference>